<dbReference type="Proteomes" id="UP000249915">
    <property type="component" value="Unassembled WGS sequence"/>
</dbReference>
<dbReference type="AlphaFoldDB" id="A0A2V4B099"/>
<dbReference type="RefSeq" id="WP_112281423.1">
    <property type="nucleotide sequence ID" value="NZ_MASW01000002.1"/>
</dbReference>
<dbReference type="EMBL" id="MASW01000002">
    <property type="protein sequence ID" value="PXY27423.1"/>
    <property type="molecule type" value="Genomic_DNA"/>
</dbReference>
<dbReference type="OrthoDB" id="3542807at2"/>
<comment type="caution">
    <text evidence="1">The sequence shown here is derived from an EMBL/GenBank/DDBJ whole genome shotgun (WGS) entry which is preliminary data.</text>
</comment>
<sequence length="61" mass="6814">MPTQGNPKLTVRIDEHTRARFVAAAYNAGTTGSELVTAFIRWYLGEDGAELPRRPEPAREQ</sequence>
<accession>A0A2V4B099</accession>
<proteinExistence type="predicted"/>
<organism evidence="1 2">
    <name type="scientific">Prauserella muralis</name>
    <dbReference type="NCBI Taxonomy" id="588067"/>
    <lineage>
        <taxon>Bacteria</taxon>
        <taxon>Bacillati</taxon>
        <taxon>Actinomycetota</taxon>
        <taxon>Actinomycetes</taxon>
        <taxon>Pseudonocardiales</taxon>
        <taxon>Pseudonocardiaceae</taxon>
        <taxon>Prauserella</taxon>
    </lineage>
</organism>
<protein>
    <submittedName>
        <fullName evidence="1">Uncharacterized protein</fullName>
    </submittedName>
</protein>
<reference evidence="1 2" key="1">
    <citation type="submission" date="2016-07" db="EMBL/GenBank/DDBJ databases">
        <title>Draft genome sequence of Prauserella muralis DSM 45305, isolated from a mould-covered wall in an indoor environment.</title>
        <authorList>
            <person name="Ruckert C."/>
            <person name="Albersmeier A."/>
            <person name="Jiang C.-L."/>
            <person name="Jiang Y."/>
            <person name="Kalinowski J."/>
            <person name="Schneider O."/>
            <person name="Winkler A."/>
            <person name="Zotchev S.B."/>
        </authorList>
    </citation>
    <scope>NUCLEOTIDE SEQUENCE [LARGE SCALE GENOMIC DNA]</scope>
    <source>
        <strain evidence="1 2">DSM 45305</strain>
    </source>
</reference>
<evidence type="ECO:0000313" key="2">
    <source>
        <dbReference type="Proteomes" id="UP000249915"/>
    </source>
</evidence>
<dbReference type="InterPro" id="IPR010985">
    <property type="entry name" value="Ribbon_hlx_hlx"/>
</dbReference>
<dbReference type="GO" id="GO:0006355">
    <property type="term" value="P:regulation of DNA-templated transcription"/>
    <property type="evidence" value="ECO:0007669"/>
    <property type="project" value="InterPro"/>
</dbReference>
<dbReference type="SUPFAM" id="SSF47598">
    <property type="entry name" value="Ribbon-helix-helix"/>
    <property type="match status" value="1"/>
</dbReference>
<name>A0A2V4B099_9PSEU</name>
<gene>
    <name evidence="1" type="ORF">BAY60_13390</name>
</gene>
<evidence type="ECO:0000313" key="1">
    <source>
        <dbReference type="EMBL" id="PXY27423.1"/>
    </source>
</evidence>
<keyword evidence="2" id="KW-1185">Reference proteome</keyword>